<accession>A0A940SIV8</accession>
<dbReference type="InterPro" id="IPR029063">
    <property type="entry name" value="SAM-dependent_MTases_sf"/>
</dbReference>
<dbReference type="PANTHER" id="PTHR38451:SF1">
    <property type="entry name" value="TRNA (ADENINE(22)-N(1))-METHYLTRANSFERASE"/>
    <property type="match status" value="1"/>
</dbReference>
<keyword evidence="2" id="KW-1185">Reference proteome</keyword>
<reference evidence="1" key="1">
    <citation type="submission" date="2021-04" db="EMBL/GenBank/DDBJ databases">
        <title>Genome seq and assembly of Bacillus sp.</title>
        <authorList>
            <person name="Chhetri G."/>
        </authorList>
    </citation>
    <scope>NUCLEOTIDE SEQUENCE</scope>
    <source>
        <strain evidence="1">RG28</strain>
    </source>
</reference>
<comment type="caution">
    <text evidence="1">The sequence shown here is derived from an EMBL/GenBank/DDBJ whole genome shotgun (WGS) entry which is preliminary data.</text>
</comment>
<organism evidence="1 2">
    <name type="scientific">Gottfriedia endophytica</name>
    <dbReference type="NCBI Taxonomy" id="2820819"/>
    <lineage>
        <taxon>Bacteria</taxon>
        <taxon>Bacillati</taxon>
        <taxon>Bacillota</taxon>
        <taxon>Bacilli</taxon>
        <taxon>Bacillales</taxon>
        <taxon>Bacillaceae</taxon>
        <taxon>Gottfriedia</taxon>
    </lineage>
</organism>
<dbReference type="SUPFAM" id="SSF53335">
    <property type="entry name" value="S-adenosyl-L-methionine-dependent methyltransferases"/>
    <property type="match status" value="1"/>
</dbReference>
<evidence type="ECO:0000313" key="1">
    <source>
        <dbReference type="EMBL" id="MBP0723573.1"/>
    </source>
</evidence>
<dbReference type="PANTHER" id="PTHR38451">
    <property type="entry name" value="TRNA (ADENINE(22)-N(1))-METHYLTRANSFERASE"/>
    <property type="match status" value="1"/>
</dbReference>
<name>A0A940SIV8_9BACI</name>
<sequence>MNELNLSKRLKNVVNYIPNNSKLADIGSDHAYLPCYAVLTNRCHSAIVGEITEGPYKSACATIRQSGLDGKVEARKGDGLEVLNPNEVDVITIAGMGGSLITSILDSGKEKLEGVETLVLQPNIGAHQIRYWLKDHNWSLVDEDILEEDGKIYEILVAKKSVHKNPFSSEMEKELFIGPYLIQKKNEAFFKKWKHEKQNYERILHQLESAQQTEETIQKVKEIQLKLQWIGEVL</sequence>
<dbReference type="RefSeq" id="WP_209401035.1">
    <property type="nucleotide sequence ID" value="NZ_JAGIYQ010000001.1"/>
</dbReference>
<dbReference type="GO" id="GO:0160105">
    <property type="term" value="F:tRNA (adenine(22)-N1)-methyltransferase activity"/>
    <property type="evidence" value="ECO:0007669"/>
    <property type="project" value="InterPro"/>
</dbReference>
<dbReference type="AlphaFoldDB" id="A0A940SIV8"/>
<protein>
    <submittedName>
        <fullName evidence="1">tRNA (Adenine-N(1))-methyltransferase</fullName>
    </submittedName>
</protein>
<dbReference type="Gene3D" id="3.40.50.150">
    <property type="entry name" value="Vaccinia Virus protein VP39"/>
    <property type="match status" value="1"/>
</dbReference>
<dbReference type="Pfam" id="PF04816">
    <property type="entry name" value="TrmK"/>
    <property type="match status" value="1"/>
</dbReference>
<dbReference type="Gene3D" id="1.10.287.1890">
    <property type="match status" value="1"/>
</dbReference>
<gene>
    <name evidence="1" type="ORF">J5Y03_00055</name>
</gene>
<dbReference type="InterPro" id="IPR006901">
    <property type="entry name" value="TrmK"/>
</dbReference>
<dbReference type="EMBL" id="JAGIYQ010000001">
    <property type="protein sequence ID" value="MBP0723573.1"/>
    <property type="molecule type" value="Genomic_DNA"/>
</dbReference>
<dbReference type="Proteomes" id="UP000682134">
    <property type="component" value="Unassembled WGS sequence"/>
</dbReference>
<evidence type="ECO:0000313" key="2">
    <source>
        <dbReference type="Proteomes" id="UP000682134"/>
    </source>
</evidence>
<dbReference type="PIRSF" id="PIRSF018637">
    <property type="entry name" value="TrmK"/>
    <property type="match status" value="1"/>
</dbReference>
<proteinExistence type="predicted"/>